<dbReference type="RefSeq" id="WP_141365372.1">
    <property type="nucleotide sequence ID" value="NZ_BAAAJL010000006.1"/>
</dbReference>
<proteinExistence type="predicted"/>
<evidence type="ECO:0000313" key="3">
    <source>
        <dbReference type="Proteomes" id="UP000316612"/>
    </source>
</evidence>
<comment type="caution">
    <text evidence="2">The sequence shown here is derived from an EMBL/GenBank/DDBJ whole genome shotgun (WGS) entry which is preliminary data.</text>
</comment>
<gene>
    <name evidence="2" type="ORF">AUR04nite_24100</name>
</gene>
<reference evidence="2 3" key="1">
    <citation type="submission" date="2019-06" db="EMBL/GenBank/DDBJ databases">
        <title>Whole genome shotgun sequence of Glutamicibacter uratoxydans NBRC 15515.</title>
        <authorList>
            <person name="Hosoyama A."/>
            <person name="Uohara A."/>
            <person name="Ohji S."/>
            <person name="Ichikawa N."/>
        </authorList>
    </citation>
    <scope>NUCLEOTIDE SEQUENCE [LARGE SCALE GENOMIC DNA]</scope>
    <source>
        <strain evidence="2 3">NBRC 15515</strain>
    </source>
</reference>
<dbReference type="InterPro" id="IPR002575">
    <property type="entry name" value="Aminoglycoside_PTrfase"/>
</dbReference>
<organism evidence="2 3">
    <name type="scientific">Glutamicibacter uratoxydans</name>
    <name type="common">Arthrobacter uratoxydans</name>
    <dbReference type="NCBI Taxonomy" id="43667"/>
    <lineage>
        <taxon>Bacteria</taxon>
        <taxon>Bacillati</taxon>
        <taxon>Actinomycetota</taxon>
        <taxon>Actinomycetes</taxon>
        <taxon>Micrococcales</taxon>
        <taxon>Micrococcaceae</taxon>
        <taxon>Glutamicibacter</taxon>
    </lineage>
</organism>
<evidence type="ECO:0000259" key="1">
    <source>
        <dbReference type="Pfam" id="PF01636"/>
    </source>
</evidence>
<dbReference type="Gene3D" id="3.30.200.20">
    <property type="entry name" value="Phosphorylase Kinase, domain 1"/>
    <property type="match status" value="1"/>
</dbReference>
<sequence>MTRPATTAELSLAEQLCPQFSWENAHVEEGGQFHTVLIANDQAVIRMARTEAASAQMPRILKLHELLAQQLDYPIPTALSPVVTRGTLSSVAMTFLPGAAHPPHHGDAKILRQLVADLAAVDLAGLSEYLSEPFAFRGPWTEQRVAESYNALPEELRQPSLAIWNQLEALEQVPPSLVHGDLAGHNMHWIDGKISGILDWDLAAAWDPALNTAYLSLWHGQDLIEQIAPDAEQAHRAQIWLGLMSLERLSDTVSRTDNPKLGKLLRKIGPRIINAAKAADSRGL</sequence>
<dbReference type="InterPro" id="IPR011009">
    <property type="entry name" value="Kinase-like_dom_sf"/>
</dbReference>
<dbReference type="SUPFAM" id="SSF56112">
    <property type="entry name" value="Protein kinase-like (PK-like)"/>
    <property type="match status" value="1"/>
</dbReference>
<name>A0A4Y4DU56_GLUUR</name>
<dbReference type="AlphaFoldDB" id="A0A4Y4DU56"/>
<dbReference type="EMBL" id="BJNY01000013">
    <property type="protein sequence ID" value="GED06878.1"/>
    <property type="molecule type" value="Genomic_DNA"/>
</dbReference>
<dbReference type="OrthoDB" id="9797603at2"/>
<accession>A0A4Y4DU56</accession>
<dbReference type="Proteomes" id="UP000316612">
    <property type="component" value="Unassembled WGS sequence"/>
</dbReference>
<dbReference type="Gene3D" id="3.90.1200.10">
    <property type="match status" value="1"/>
</dbReference>
<feature type="domain" description="Aminoglycoside phosphotransferase" evidence="1">
    <location>
        <begin position="33"/>
        <end position="228"/>
    </location>
</feature>
<keyword evidence="3" id="KW-1185">Reference proteome</keyword>
<dbReference type="Pfam" id="PF01636">
    <property type="entry name" value="APH"/>
    <property type="match status" value="1"/>
</dbReference>
<evidence type="ECO:0000313" key="2">
    <source>
        <dbReference type="EMBL" id="GED06878.1"/>
    </source>
</evidence>
<protein>
    <recommendedName>
        <fullName evidence="1">Aminoglycoside phosphotransferase domain-containing protein</fullName>
    </recommendedName>
</protein>